<sequence>MKYFKYSLLIVTLVIPSLATAALITETWQSTIRTVSNTTAFNVGDVIQWTVTYDDTSTVMHFYLDGSDGVAGTGDDILDSTPVIDCPDGEYCGQYSLFSDAVFGGLENFTAPLLAEFASNGHTVRDAADVNISALFRYTSGEVSMALVRDELNFLIDMSTPVENGWQYLALAYTSSGGAKNWVVLSFESEIVDLHSSVISEPSSVTIFCLVFMGLVARKVRRG</sequence>
<protein>
    <recommendedName>
        <fullName evidence="4">PEP-CTERM protein-sorting domain-containing protein</fullName>
    </recommendedName>
</protein>
<dbReference type="AlphaFoldDB" id="A0A1M5SDE2"/>
<organism evidence="2 3">
    <name type="scientific">Marisediminitalea aggregata</name>
    <dbReference type="NCBI Taxonomy" id="634436"/>
    <lineage>
        <taxon>Bacteria</taxon>
        <taxon>Pseudomonadati</taxon>
        <taxon>Pseudomonadota</taxon>
        <taxon>Gammaproteobacteria</taxon>
        <taxon>Alteromonadales</taxon>
        <taxon>Alteromonadaceae</taxon>
        <taxon>Marisediminitalea</taxon>
    </lineage>
</organism>
<evidence type="ECO:0000256" key="1">
    <source>
        <dbReference type="SAM" id="SignalP"/>
    </source>
</evidence>
<evidence type="ECO:0000313" key="2">
    <source>
        <dbReference type="EMBL" id="SHH35943.1"/>
    </source>
</evidence>
<feature type="signal peptide" evidence="1">
    <location>
        <begin position="1"/>
        <end position="21"/>
    </location>
</feature>
<dbReference type="RefSeq" id="WP_073325297.1">
    <property type="nucleotide sequence ID" value="NZ_FQWD01000009.1"/>
</dbReference>
<evidence type="ECO:0008006" key="4">
    <source>
        <dbReference type="Google" id="ProtNLM"/>
    </source>
</evidence>
<proteinExistence type="predicted"/>
<dbReference type="EMBL" id="FQWD01000009">
    <property type="protein sequence ID" value="SHH35943.1"/>
    <property type="molecule type" value="Genomic_DNA"/>
</dbReference>
<keyword evidence="1" id="KW-0732">Signal</keyword>
<keyword evidence="3" id="KW-1185">Reference proteome</keyword>
<feature type="chain" id="PRO_5012386829" description="PEP-CTERM protein-sorting domain-containing protein" evidence="1">
    <location>
        <begin position="22"/>
        <end position="223"/>
    </location>
</feature>
<name>A0A1M5SDE2_9ALTE</name>
<evidence type="ECO:0000313" key="3">
    <source>
        <dbReference type="Proteomes" id="UP000184520"/>
    </source>
</evidence>
<accession>A0A1M5SDE2</accession>
<reference evidence="3" key="1">
    <citation type="submission" date="2016-11" db="EMBL/GenBank/DDBJ databases">
        <authorList>
            <person name="Varghese N."/>
            <person name="Submissions S."/>
        </authorList>
    </citation>
    <scope>NUCLEOTIDE SEQUENCE [LARGE SCALE GENOMIC DNA]</scope>
    <source>
        <strain evidence="3">CGMCC 1.8995</strain>
    </source>
</reference>
<gene>
    <name evidence="2" type="ORF">SAMN05216361_4378</name>
</gene>
<dbReference type="Proteomes" id="UP000184520">
    <property type="component" value="Unassembled WGS sequence"/>
</dbReference>